<dbReference type="RefSeq" id="WP_092129843.1">
    <property type="nucleotide sequence ID" value="NZ_FMYU01000024.1"/>
</dbReference>
<dbReference type="OrthoDB" id="6190309at2"/>
<dbReference type="InterPro" id="IPR006675">
    <property type="entry name" value="HDIG_dom"/>
</dbReference>
<dbReference type="EMBL" id="FMYU01000024">
    <property type="protein sequence ID" value="SDD09293.1"/>
    <property type="molecule type" value="Genomic_DNA"/>
</dbReference>
<sequence length="260" mass="30142">MVNFTFISDVYNHTTINGKMYKRLRLFGKENVRYGIIFNEHSSIEKNTYVKLIDYVLIDKSLKINSFETMPYCIESLFDTVYFSNKAKHYIIELHKIIDFIKDESLHEFIKKVFLNANLISKFSVFPASIRSHDSFKHGLIIHTIKTARKALESSLGLSQKEQDFAITGALLHDIGKTKAYTKTGETFVYQYTSKGDMLGHKNLGVELLNEYFQDYNILSLEDQIYLKHIMYTQHNFDFDVKLSKVAAIVKEADEWAAAT</sequence>
<dbReference type="Proteomes" id="UP000199411">
    <property type="component" value="Unassembled WGS sequence"/>
</dbReference>
<gene>
    <name evidence="3" type="ORF">SAMN05660835_01874</name>
</gene>
<dbReference type="GO" id="GO:0031125">
    <property type="term" value="P:rRNA 3'-end processing"/>
    <property type="evidence" value="ECO:0007669"/>
    <property type="project" value="TreeGrafter"/>
</dbReference>
<evidence type="ECO:0000259" key="2">
    <source>
        <dbReference type="Pfam" id="PF01966"/>
    </source>
</evidence>
<dbReference type="GO" id="GO:0016787">
    <property type="term" value="F:hydrolase activity"/>
    <property type="evidence" value="ECO:0007669"/>
    <property type="project" value="UniProtKB-KW"/>
</dbReference>
<dbReference type="SUPFAM" id="SSF109604">
    <property type="entry name" value="HD-domain/PDEase-like"/>
    <property type="match status" value="1"/>
</dbReference>
<dbReference type="InterPro" id="IPR006674">
    <property type="entry name" value="HD_domain"/>
</dbReference>
<dbReference type="PANTHER" id="PTHR37294">
    <property type="entry name" value="3'-5' EXORIBONUCLEASE YHAM"/>
    <property type="match status" value="1"/>
</dbReference>
<dbReference type="InterPro" id="IPR050798">
    <property type="entry name" value="YhaM_exoribonuc/phosphodiest"/>
</dbReference>
<dbReference type="PANTHER" id="PTHR37294:SF1">
    <property type="entry name" value="3'-5' EXORIBONUCLEASE YHAM"/>
    <property type="match status" value="1"/>
</dbReference>
<accession>A0A1G6RXW2</accession>
<reference evidence="4" key="1">
    <citation type="submission" date="2016-10" db="EMBL/GenBank/DDBJ databases">
        <authorList>
            <person name="Varghese N."/>
            <person name="Submissions S."/>
        </authorList>
    </citation>
    <scope>NUCLEOTIDE SEQUENCE [LARGE SCALE GENOMIC DNA]</scope>
    <source>
        <strain evidence="4">DSM 8415</strain>
    </source>
</reference>
<dbReference type="NCBIfam" id="TIGR00277">
    <property type="entry name" value="HDIG"/>
    <property type="match status" value="1"/>
</dbReference>
<dbReference type="CDD" id="cd00077">
    <property type="entry name" value="HDc"/>
    <property type="match status" value="1"/>
</dbReference>
<name>A0A1G6RXW2_9BACT</name>
<dbReference type="Gene3D" id="1.10.3210.10">
    <property type="entry name" value="Hypothetical protein af1432"/>
    <property type="match status" value="1"/>
</dbReference>
<organism evidence="3 4">
    <name type="scientific">Desulfurella multipotens</name>
    <dbReference type="NCBI Taxonomy" id="79269"/>
    <lineage>
        <taxon>Bacteria</taxon>
        <taxon>Pseudomonadati</taxon>
        <taxon>Campylobacterota</taxon>
        <taxon>Desulfurellia</taxon>
        <taxon>Desulfurellales</taxon>
        <taxon>Desulfurellaceae</taxon>
        <taxon>Desulfurella</taxon>
    </lineage>
</organism>
<feature type="domain" description="HD" evidence="2">
    <location>
        <begin position="141"/>
        <end position="257"/>
    </location>
</feature>
<dbReference type="Pfam" id="PF01966">
    <property type="entry name" value="HD"/>
    <property type="match status" value="1"/>
</dbReference>
<dbReference type="InterPro" id="IPR003607">
    <property type="entry name" value="HD/PDEase_dom"/>
</dbReference>
<keyword evidence="4" id="KW-1185">Reference proteome</keyword>
<evidence type="ECO:0000313" key="3">
    <source>
        <dbReference type="EMBL" id="SDD09293.1"/>
    </source>
</evidence>
<keyword evidence="1" id="KW-0378">Hydrolase</keyword>
<protein>
    <submittedName>
        <fullName evidence="3">HD domain-containing protein</fullName>
    </submittedName>
</protein>
<evidence type="ECO:0000256" key="1">
    <source>
        <dbReference type="ARBA" id="ARBA00022801"/>
    </source>
</evidence>
<proteinExistence type="predicted"/>
<dbReference type="AlphaFoldDB" id="A0A1G6RXW2"/>
<evidence type="ECO:0000313" key="4">
    <source>
        <dbReference type="Proteomes" id="UP000199411"/>
    </source>
</evidence>